<name>A0A255YF41_9SPHN</name>
<keyword evidence="3" id="KW-0472">Membrane</keyword>
<keyword evidence="3" id="KW-0812">Transmembrane</keyword>
<feature type="transmembrane region" description="Helical" evidence="3">
    <location>
        <begin position="290"/>
        <end position="310"/>
    </location>
</feature>
<evidence type="ECO:0000256" key="3">
    <source>
        <dbReference type="SAM" id="Phobius"/>
    </source>
</evidence>
<keyword evidence="2" id="KW-0270">Exopolysaccharide synthesis</keyword>
<evidence type="ECO:0000256" key="2">
    <source>
        <dbReference type="ARBA" id="ARBA00023169"/>
    </source>
</evidence>
<sequence>MFRNFRTPSDALLPPAVANPWRARLDQGQPTRLFDLELVNARRAAMAEELAAMAQAGECATIQFVNAHCINSLHDPAYRQALAAADMLLPDGSGLKLAAKLAGQPMGDNLNSTDLLPDLCHHAARRGQSVFFLRGKPGVAAAAARAMATAEPQLRVAGTANGYFDRAQDDAMIDRINASGAAILLVGFGVPLQETWIAEVRHRLNARIVMGVGGLVDYYSGAIPRAPLAFRAVGCEWVWRLLQEPRRLFRRYVIGNPLFVARALAHGWAARGLDRAASLAGKRAFDLLSAGLALLVLAPILAAVALAIRLEDGGPVFFRQTRIGAGGRPFSMWKFRSMHVDAEARLAAIRALSDRAGTSFKMRDDPRVTRVGRLLRRLSIDELPQLINIVAGDMTVVGPRPALVREVLDYTPAQRRRLAGRPGLTCTWQVSGRAEIPFARQAELDIAYLEGRNFLTDLMLILQTVPAVLTARGAY</sequence>
<comment type="caution">
    <text evidence="5">The sequence shown here is derived from an EMBL/GenBank/DDBJ whole genome shotgun (WGS) entry which is preliminary data.</text>
</comment>
<evidence type="ECO:0000256" key="1">
    <source>
        <dbReference type="ARBA" id="ARBA00006464"/>
    </source>
</evidence>
<organism evidence="5 6">
    <name type="scientific">Sandarakinorhabdus cyanobacteriorum</name>
    <dbReference type="NCBI Taxonomy" id="1981098"/>
    <lineage>
        <taxon>Bacteria</taxon>
        <taxon>Pseudomonadati</taxon>
        <taxon>Pseudomonadota</taxon>
        <taxon>Alphaproteobacteria</taxon>
        <taxon>Sphingomonadales</taxon>
        <taxon>Sphingosinicellaceae</taxon>
        <taxon>Sandarakinorhabdus</taxon>
    </lineage>
</organism>
<proteinExistence type="inferred from homology"/>
<protein>
    <submittedName>
        <fullName evidence="5">UDP-phosphate galactose phosphotransferase</fullName>
    </submittedName>
</protein>
<dbReference type="CDD" id="cd06533">
    <property type="entry name" value="Glyco_transf_WecG_TagA"/>
    <property type="match status" value="1"/>
</dbReference>
<keyword evidence="5" id="KW-0808">Transferase</keyword>
<accession>A0A255YF41</accession>
<comment type="similarity">
    <text evidence="1">Belongs to the bacterial sugar transferase family.</text>
</comment>
<dbReference type="Pfam" id="PF03808">
    <property type="entry name" value="Glyco_tran_WecG"/>
    <property type="match status" value="1"/>
</dbReference>
<keyword evidence="3" id="KW-1133">Transmembrane helix</keyword>
<evidence type="ECO:0000313" key="6">
    <source>
        <dbReference type="Proteomes" id="UP000216991"/>
    </source>
</evidence>
<dbReference type="NCBIfam" id="TIGR00696">
    <property type="entry name" value="wecG_tagA_cpsF"/>
    <property type="match status" value="1"/>
</dbReference>
<dbReference type="OrthoDB" id="9771846at2"/>
<dbReference type="Pfam" id="PF02397">
    <property type="entry name" value="Bac_transf"/>
    <property type="match status" value="1"/>
</dbReference>
<dbReference type="GO" id="GO:0000271">
    <property type="term" value="P:polysaccharide biosynthetic process"/>
    <property type="evidence" value="ECO:0007669"/>
    <property type="project" value="UniProtKB-KW"/>
</dbReference>
<evidence type="ECO:0000259" key="4">
    <source>
        <dbReference type="Pfam" id="PF02397"/>
    </source>
</evidence>
<dbReference type="AlphaFoldDB" id="A0A255YF41"/>
<reference evidence="5 6" key="1">
    <citation type="submission" date="2017-07" db="EMBL/GenBank/DDBJ databases">
        <title>Sandarakinorhabdus cyanobacteriorum sp. nov., a novel bacterium isolated from cyanobacterial aggregates in a eutrophic lake.</title>
        <authorList>
            <person name="Cai H."/>
        </authorList>
    </citation>
    <scope>NUCLEOTIDE SEQUENCE [LARGE SCALE GENOMIC DNA]</scope>
    <source>
        <strain evidence="5 6">TH057</strain>
    </source>
</reference>
<feature type="domain" description="Bacterial sugar transferase" evidence="4">
    <location>
        <begin position="282"/>
        <end position="469"/>
    </location>
</feature>
<dbReference type="EMBL" id="NOXT01000115">
    <property type="protein sequence ID" value="OYQ27090.1"/>
    <property type="molecule type" value="Genomic_DNA"/>
</dbReference>
<dbReference type="InterPro" id="IPR003362">
    <property type="entry name" value="Bact_transf"/>
</dbReference>
<gene>
    <name evidence="5" type="ORF">CHU93_11305</name>
</gene>
<keyword evidence="6" id="KW-1185">Reference proteome</keyword>
<dbReference type="PANTHER" id="PTHR30576:SF10">
    <property type="entry name" value="SLL5057 PROTEIN"/>
    <property type="match status" value="1"/>
</dbReference>
<evidence type="ECO:0000313" key="5">
    <source>
        <dbReference type="EMBL" id="OYQ27090.1"/>
    </source>
</evidence>
<dbReference type="Proteomes" id="UP000216991">
    <property type="component" value="Unassembled WGS sequence"/>
</dbReference>
<dbReference type="GO" id="GO:0016780">
    <property type="term" value="F:phosphotransferase activity, for other substituted phosphate groups"/>
    <property type="evidence" value="ECO:0007669"/>
    <property type="project" value="TreeGrafter"/>
</dbReference>
<dbReference type="InterPro" id="IPR004629">
    <property type="entry name" value="WecG_TagA_CpsF"/>
</dbReference>
<dbReference type="RefSeq" id="WP_094474140.1">
    <property type="nucleotide sequence ID" value="NZ_NOXT01000115.1"/>
</dbReference>
<dbReference type="PANTHER" id="PTHR30576">
    <property type="entry name" value="COLANIC BIOSYNTHESIS UDP-GLUCOSE LIPID CARRIER TRANSFERASE"/>
    <property type="match status" value="1"/>
</dbReference>